<feature type="transmembrane region" description="Helical" evidence="7">
    <location>
        <begin position="272"/>
        <end position="298"/>
    </location>
</feature>
<evidence type="ECO:0000256" key="3">
    <source>
        <dbReference type="ARBA" id="ARBA00022475"/>
    </source>
</evidence>
<keyword evidence="4 7" id="KW-0812">Transmembrane</keyword>
<dbReference type="PANTHER" id="PTHR43163">
    <property type="entry name" value="DIPEPTIDE TRANSPORT SYSTEM PERMEASE PROTEIN DPPB-RELATED"/>
    <property type="match status" value="1"/>
</dbReference>
<dbReference type="Proteomes" id="UP000321827">
    <property type="component" value="Unassembled WGS sequence"/>
</dbReference>
<keyword evidence="5 7" id="KW-1133">Transmembrane helix</keyword>
<evidence type="ECO:0000256" key="2">
    <source>
        <dbReference type="ARBA" id="ARBA00022448"/>
    </source>
</evidence>
<name>A0A511RM13_9DEIN</name>
<feature type="transmembrane region" description="Helical" evidence="7">
    <location>
        <begin position="227"/>
        <end position="252"/>
    </location>
</feature>
<dbReference type="RefSeq" id="WP_147148658.1">
    <property type="nucleotide sequence ID" value="NZ_BJXN01000018.1"/>
</dbReference>
<dbReference type="InterPro" id="IPR035906">
    <property type="entry name" value="MetI-like_sf"/>
</dbReference>
<feature type="transmembrane region" description="Helical" evidence="7">
    <location>
        <begin position="100"/>
        <end position="121"/>
    </location>
</feature>
<comment type="similarity">
    <text evidence="7">Belongs to the binding-protein-dependent transport system permease family.</text>
</comment>
<evidence type="ECO:0000256" key="7">
    <source>
        <dbReference type="RuleBase" id="RU363032"/>
    </source>
</evidence>
<comment type="subcellular location">
    <subcellularLocation>
        <location evidence="1 7">Cell membrane</location>
        <topology evidence="1 7">Multi-pass membrane protein</topology>
    </subcellularLocation>
</comment>
<feature type="domain" description="ABC transmembrane type-1" evidence="8">
    <location>
        <begin position="94"/>
        <end position="295"/>
    </location>
</feature>
<protein>
    <submittedName>
        <fullName evidence="9">Peptide ABC transporter permease</fullName>
    </submittedName>
</protein>
<sequence length="305" mass="33739">MLRYLLVRTAQTVFAVFVVATLIFLGLQLTGDPMENLAPPDMSAAQVEELRKAYGLDRPVYVQYLRFMGHLAQGDLGISFLSGEPALRLILQRFPTTLKLVLAALFIAVLLGLPMGVGAAVRADTLTDRTLRFLSVLGISAPTFWIGIMLILIFSVNLGWLPSSGLSSWKHYLMPAFTLSLYRIALFLRMVRSTMLDVLNQDFIRTARAKGLAERVVVYKHALRNALIPFITVAGLQFGHLMAGAVVTEKIFAIPGMNRLALDALYADDRPVIIAFIIVVAVLFAVVNLVVDLFYAIIDPRVRYA</sequence>
<keyword evidence="6 7" id="KW-0472">Membrane</keyword>
<evidence type="ECO:0000313" key="9">
    <source>
        <dbReference type="EMBL" id="GEM90691.1"/>
    </source>
</evidence>
<evidence type="ECO:0000256" key="4">
    <source>
        <dbReference type="ARBA" id="ARBA00022692"/>
    </source>
</evidence>
<evidence type="ECO:0000256" key="1">
    <source>
        <dbReference type="ARBA" id="ARBA00004651"/>
    </source>
</evidence>
<keyword evidence="2 7" id="KW-0813">Transport</keyword>
<comment type="caution">
    <text evidence="9">The sequence shown here is derived from an EMBL/GenBank/DDBJ whole genome shotgun (WGS) entry which is preliminary data.</text>
</comment>
<organism evidence="9 10">
    <name type="scientific">Oceanithermus desulfurans NBRC 100063</name>
    <dbReference type="NCBI Taxonomy" id="1227550"/>
    <lineage>
        <taxon>Bacteria</taxon>
        <taxon>Thermotogati</taxon>
        <taxon>Deinococcota</taxon>
        <taxon>Deinococci</taxon>
        <taxon>Thermales</taxon>
        <taxon>Thermaceae</taxon>
        <taxon>Oceanithermus</taxon>
    </lineage>
</organism>
<keyword evidence="3" id="KW-1003">Cell membrane</keyword>
<evidence type="ECO:0000256" key="6">
    <source>
        <dbReference type="ARBA" id="ARBA00023136"/>
    </source>
</evidence>
<dbReference type="CDD" id="cd06261">
    <property type="entry name" value="TM_PBP2"/>
    <property type="match status" value="1"/>
</dbReference>
<dbReference type="Pfam" id="PF00528">
    <property type="entry name" value="BPD_transp_1"/>
    <property type="match status" value="1"/>
</dbReference>
<evidence type="ECO:0000256" key="5">
    <source>
        <dbReference type="ARBA" id="ARBA00022989"/>
    </source>
</evidence>
<dbReference type="InterPro" id="IPR000515">
    <property type="entry name" value="MetI-like"/>
</dbReference>
<dbReference type="InterPro" id="IPR045621">
    <property type="entry name" value="BPD_transp_1_N"/>
</dbReference>
<dbReference type="OrthoDB" id="9806409at2"/>
<dbReference type="SUPFAM" id="SSF161098">
    <property type="entry name" value="MetI-like"/>
    <property type="match status" value="1"/>
</dbReference>
<dbReference type="Pfam" id="PF19300">
    <property type="entry name" value="BPD_transp_1_N"/>
    <property type="match status" value="1"/>
</dbReference>
<reference evidence="9 10" key="1">
    <citation type="submission" date="2019-07" db="EMBL/GenBank/DDBJ databases">
        <title>Whole genome shotgun sequence of Oceanithermus desulfurans NBRC 100063.</title>
        <authorList>
            <person name="Hosoyama A."/>
            <person name="Uohara A."/>
            <person name="Ohji S."/>
            <person name="Ichikawa N."/>
        </authorList>
    </citation>
    <scope>NUCLEOTIDE SEQUENCE [LARGE SCALE GENOMIC DNA]</scope>
    <source>
        <strain evidence="9 10">NBRC 100063</strain>
    </source>
</reference>
<evidence type="ECO:0000259" key="8">
    <source>
        <dbReference type="PROSITE" id="PS50928"/>
    </source>
</evidence>
<evidence type="ECO:0000313" key="10">
    <source>
        <dbReference type="Proteomes" id="UP000321827"/>
    </source>
</evidence>
<dbReference type="Gene3D" id="1.10.3720.10">
    <property type="entry name" value="MetI-like"/>
    <property type="match status" value="1"/>
</dbReference>
<dbReference type="AlphaFoldDB" id="A0A511RM13"/>
<dbReference type="EMBL" id="BJXN01000018">
    <property type="protein sequence ID" value="GEM90691.1"/>
    <property type="molecule type" value="Genomic_DNA"/>
</dbReference>
<gene>
    <name evidence="9" type="ORF">ODE01S_21250</name>
</gene>
<feature type="transmembrane region" description="Helical" evidence="7">
    <location>
        <begin position="12"/>
        <end position="31"/>
    </location>
</feature>
<feature type="transmembrane region" description="Helical" evidence="7">
    <location>
        <begin position="133"/>
        <end position="160"/>
    </location>
</feature>
<accession>A0A511RM13</accession>
<dbReference type="PROSITE" id="PS50928">
    <property type="entry name" value="ABC_TM1"/>
    <property type="match status" value="1"/>
</dbReference>
<feature type="transmembrane region" description="Helical" evidence="7">
    <location>
        <begin position="172"/>
        <end position="191"/>
    </location>
</feature>
<dbReference type="GO" id="GO:0005886">
    <property type="term" value="C:plasma membrane"/>
    <property type="evidence" value="ECO:0007669"/>
    <property type="project" value="UniProtKB-SubCell"/>
</dbReference>
<dbReference type="PANTHER" id="PTHR43163:SF2">
    <property type="entry name" value="ABC TRANSPORTER PERMEASE PROTEIN"/>
    <property type="match status" value="1"/>
</dbReference>
<dbReference type="GO" id="GO:0055085">
    <property type="term" value="P:transmembrane transport"/>
    <property type="evidence" value="ECO:0007669"/>
    <property type="project" value="InterPro"/>
</dbReference>
<proteinExistence type="inferred from homology"/>